<comment type="similarity">
    <text evidence="2">Belongs to the dicarboxylate/amino acid:cation symporter (DAACS) (TC 2.A.23) family.</text>
</comment>
<comment type="caution">
    <text evidence="8">The sequence shown here is derived from an EMBL/GenBank/DDBJ whole genome shotgun (WGS) entry which is preliminary data.</text>
</comment>
<evidence type="ECO:0000313" key="8">
    <source>
        <dbReference type="EMBL" id="MDH5833546.1"/>
    </source>
</evidence>
<dbReference type="PANTHER" id="PTHR42865:SF5">
    <property type="entry name" value="L-CYSTINE TRANSPORTER TCYP"/>
    <property type="match status" value="1"/>
</dbReference>
<name>A0ABT6JS86_9GAMM</name>
<protein>
    <submittedName>
        <fullName evidence="8">Cation:dicarboxylase symporter family transporter</fullName>
    </submittedName>
</protein>
<keyword evidence="4 7" id="KW-0812">Transmembrane</keyword>
<evidence type="ECO:0000256" key="5">
    <source>
        <dbReference type="ARBA" id="ARBA00022989"/>
    </source>
</evidence>
<organism evidence="8 9">
    <name type="scientific">Luteimonas kalidii</name>
    <dbReference type="NCBI Taxonomy" id="3042025"/>
    <lineage>
        <taxon>Bacteria</taxon>
        <taxon>Pseudomonadati</taxon>
        <taxon>Pseudomonadota</taxon>
        <taxon>Gammaproteobacteria</taxon>
        <taxon>Lysobacterales</taxon>
        <taxon>Lysobacteraceae</taxon>
        <taxon>Luteimonas</taxon>
    </lineage>
</organism>
<dbReference type="InterPro" id="IPR036458">
    <property type="entry name" value="Na:dicarbo_symporter_sf"/>
</dbReference>
<keyword evidence="6 7" id="KW-0472">Membrane</keyword>
<sequence>MTPVAAAKRPGLSMPARVLIALALGAAAGLLLAAFDPVRAIEVADAVQPIGRLWLNALQMTVVPLVAALVVVGVNSAADAAASGRTARTAIGVFLVLLALAGAFAAVAAPAFLSMVPRDEAVIASFRAAIQAPETLAEAPGIGAWIVNVIPSNAIAAAANSTMLPLVVFAMFFGFALTRIDPDRRARMLELVRTLGDTMIVIVRWVLWAAPVGVFALVLAVCARVGIDMLSALGYYILTQCALYIAITLLLYLVATLVAGERLGRFARALLPVQAIAASTQSSLASLPVMIESARHRLGYPLAVTSLVLPMAVSLFRIASPPQYIVVACFVAWMYGVDLTAVQLGTAVALSVVVSMGSVGLPGQVSFMTNNMPVTQSLGLPVEPLGVLLAVDTIPDVFATVANTSADVTATAVVARRTGQTGEAPGVEPDA</sequence>
<gene>
    <name evidence="8" type="ORF">QFW81_06360</name>
</gene>
<dbReference type="RefSeq" id="WP_280577819.1">
    <property type="nucleotide sequence ID" value="NZ_JARXRO010000014.1"/>
</dbReference>
<evidence type="ECO:0000256" key="6">
    <source>
        <dbReference type="ARBA" id="ARBA00023136"/>
    </source>
</evidence>
<reference evidence="8 9" key="1">
    <citation type="submission" date="2023-04" db="EMBL/GenBank/DDBJ databases">
        <title>Luteimonas sp. M1R5S59.</title>
        <authorList>
            <person name="Sun J.-Q."/>
        </authorList>
    </citation>
    <scope>NUCLEOTIDE SEQUENCE [LARGE SCALE GENOMIC DNA]</scope>
    <source>
        <strain evidence="8 9">M1R5S59</strain>
    </source>
</reference>
<keyword evidence="3" id="KW-0813">Transport</keyword>
<dbReference type="InterPro" id="IPR001991">
    <property type="entry name" value="Na-dicarboxylate_symporter"/>
</dbReference>
<dbReference type="Gene3D" id="1.10.3860.10">
    <property type="entry name" value="Sodium:dicarboxylate symporter"/>
    <property type="match status" value="1"/>
</dbReference>
<feature type="transmembrane region" description="Helical" evidence="7">
    <location>
        <begin position="298"/>
        <end position="318"/>
    </location>
</feature>
<feature type="transmembrane region" description="Helical" evidence="7">
    <location>
        <begin position="233"/>
        <end position="258"/>
    </location>
</feature>
<comment type="subcellular location">
    <subcellularLocation>
        <location evidence="1">Membrane</location>
        <topology evidence="1">Multi-pass membrane protein</topology>
    </subcellularLocation>
</comment>
<feature type="transmembrane region" description="Helical" evidence="7">
    <location>
        <begin position="201"/>
        <end position="227"/>
    </location>
</feature>
<keyword evidence="9" id="KW-1185">Reference proteome</keyword>
<feature type="transmembrane region" description="Helical" evidence="7">
    <location>
        <begin position="90"/>
        <end position="113"/>
    </location>
</feature>
<evidence type="ECO:0000256" key="7">
    <source>
        <dbReference type="SAM" id="Phobius"/>
    </source>
</evidence>
<accession>A0ABT6JS86</accession>
<dbReference type="PANTHER" id="PTHR42865">
    <property type="entry name" value="PROTON/GLUTAMATE-ASPARTATE SYMPORTER"/>
    <property type="match status" value="1"/>
</dbReference>
<dbReference type="Pfam" id="PF00375">
    <property type="entry name" value="SDF"/>
    <property type="match status" value="1"/>
</dbReference>
<evidence type="ECO:0000256" key="2">
    <source>
        <dbReference type="ARBA" id="ARBA00006148"/>
    </source>
</evidence>
<feature type="transmembrane region" description="Helical" evidence="7">
    <location>
        <begin position="324"/>
        <end position="354"/>
    </location>
</feature>
<feature type="transmembrane region" description="Helical" evidence="7">
    <location>
        <begin position="162"/>
        <end position="180"/>
    </location>
</feature>
<dbReference type="PRINTS" id="PR00173">
    <property type="entry name" value="EDTRNSPORT"/>
</dbReference>
<evidence type="ECO:0000313" key="9">
    <source>
        <dbReference type="Proteomes" id="UP001156873"/>
    </source>
</evidence>
<dbReference type="SUPFAM" id="SSF118215">
    <property type="entry name" value="Proton glutamate symport protein"/>
    <property type="match status" value="1"/>
</dbReference>
<evidence type="ECO:0000256" key="3">
    <source>
        <dbReference type="ARBA" id="ARBA00022448"/>
    </source>
</evidence>
<evidence type="ECO:0000256" key="4">
    <source>
        <dbReference type="ARBA" id="ARBA00022692"/>
    </source>
</evidence>
<dbReference type="Proteomes" id="UP001156873">
    <property type="component" value="Unassembled WGS sequence"/>
</dbReference>
<evidence type="ECO:0000256" key="1">
    <source>
        <dbReference type="ARBA" id="ARBA00004141"/>
    </source>
</evidence>
<feature type="transmembrane region" description="Helical" evidence="7">
    <location>
        <begin position="56"/>
        <end position="78"/>
    </location>
</feature>
<proteinExistence type="inferred from homology"/>
<keyword evidence="5 7" id="KW-1133">Transmembrane helix</keyword>
<dbReference type="EMBL" id="JARXRO010000014">
    <property type="protein sequence ID" value="MDH5833546.1"/>
    <property type="molecule type" value="Genomic_DNA"/>
</dbReference>